<dbReference type="Proteomes" id="UP000683360">
    <property type="component" value="Unassembled WGS sequence"/>
</dbReference>
<dbReference type="OrthoDB" id="6367890at2759"/>
<feature type="region of interest" description="Disordered" evidence="2">
    <location>
        <begin position="195"/>
        <end position="222"/>
    </location>
</feature>
<dbReference type="Pfam" id="PF18738">
    <property type="entry name" value="HEPN_DZIP3"/>
    <property type="match status" value="1"/>
</dbReference>
<feature type="compositionally biased region" description="Low complexity" evidence="2">
    <location>
        <begin position="212"/>
        <end position="222"/>
    </location>
</feature>
<comment type="caution">
    <text evidence="4">The sequence shown here is derived from an EMBL/GenBank/DDBJ whole genome shotgun (WGS) entry which is preliminary data.</text>
</comment>
<dbReference type="AlphaFoldDB" id="A0A8S3UQM9"/>
<keyword evidence="1" id="KW-0175">Coiled coil</keyword>
<evidence type="ECO:0000313" key="4">
    <source>
        <dbReference type="EMBL" id="CAG2244642.1"/>
    </source>
</evidence>
<evidence type="ECO:0000313" key="5">
    <source>
        <dbReference type="Proteomes" id="UP000683360"/>
    </source>
</evidence>
<name>A0A8S3UQM9_MYTED</name>
<evidence type="ECO:0000256" key="2">
    <source>
        <dbReference type="SAM" id="MobiDB-lite"/>
    </source>
</evidence>
<feature type="domain" description="DZIP3-like HEPN" evidence="3">
    <location>
        <begin position="34"/>
        <end position="86"/>
    </location>
</feature>
<reference evidence="4" key="1">
    <citation type="submission" date="2021-03" db="EMBL/GenBank/DDBJ databases">
        <authorList>
            <person name="Bekaert M."/>
        </authorList>
    </citation>
    <scope>NUCLEOTIDE SEQUENCE</scope>
</reference>
<protein>
    <recommendedName>
        <fullName evidence="3">DZIP3-like HEPN domain-containing protein</fullName>
    </recommendedName>
</protein>
<proteinExistence type="predicted"/>
<gene>
    <name evidence="4" type="ORF">MEDL_56694</name>
</gene>
<feature type="coiled-coil region" evidence="1">
    <location>
        <begin position="224"/>
        <end position="251"/>
    </location>
</feature>
<accession>A0A8S3UQM9</accession>
<evidence type="ECO:0000256" key="1">
    <source>
        <dbReference type="SAM" id="Coils"/>
    </source>
</evidence>
<keyword evidence="5" id="KW-1185">Reference proteome</keyword>
<sequence length="281" mass="31969">MECIVPTTRVKSSFLCQFRCNIDGLPVTEFATNDGDHIARIKYYKNGLVSHSTNCKLSDADFASTWNDLEMPIHGLGNHQESIDATAAKSRILDYNSVKRLMYRHEILNQRLEDQATKISKLETVNIQQNRKRLNDQTKSAYILQKHSSKMAKLETTVENMETEESLQLYEEHTIEDAKYKNILDRALQQIKVSDKDEKESNLTHRSEAHSRTSSNSTCSSSVAIRKRAKAEAAQAKLAVATEEAVLQKQKAHIEEHEKVASAKTFTKKAELEAELELFRL</sequence>
<evidence type="ECO:0000259" key="3">
    <source>
        <dbReference type="Pfam" id="PF18738"/>
    </source>
</evidence>
<dbReference type="InterPro" id="IPR041249">
    <property type="entry name" value="HEPN_DZIP3"/>
</dbReference>
<organism evidence="4 5">
    <name type="scientific">Mytilus edulis</name>
    <name type="common">Blue mussel</name>
    <dbReference type="NCBI Taxonomy" id="6550"/>
    <lineage>
        <taxon>Eukaryota</taxon>
        <taxon>Metazoa</taxon>
        <taxon>Spiralia</taxon>
        <taxon>Lophotrochozoa</taxon>
        <taxon>Mollusca</taxon>
        <taxon>Bivalvia</taxon>
        <taxon>Autobranchia</taxon>
        <taxon>Pteriomorphia</taxon>
        <taxon>Mytilida</taxon>
        <taxon>Mytiloidea</taxon>
        <taxon>Mytilidae</taxon>
        <taxon>Mytilinae</taxon>
        <taxon>Mytilus</taxon>
    </lineage>
</organism>
<dbReference type="EMBL" id="CAJPWZ010002744">
    <property type="protein sequence ID" value="CAG2244642.1"/>
    <property type="molecule type" value="Genomic_DNA"/>
</dbReference>
<feature type="compositionally biased region" description="Basic and acidic residues" evidence="2">
    <location>
        <begin position="195"/>
        <end position="211"/>
    </location>
</feature>